<evidence type="ECO:0000256" key="1">
    <source>
        <dbReference type="SAM" id="SignalP"/>
    </source>
</evidence>
<dbReference type="Pfam" id="PF04314">
    <property type="entry name" value="PCuAC"/>
    <property type="match status" value="1"/>
</dbReference>
<dbReference type="InterPro" id="IPR036182">
    <property type="entry name" value="PCuAC_sf"/>
</dbReference>
<accession>A0ABM7QPS4</accession>
<dbReference type="InterPro" id="IPR058248">
    <property type="entry name" value="Lxx211020-like"/>
</dbReference>
<dbReference type="RefSeq" id="WP_213379002.1">
    <property type="nucleotide sequence ID" value="NZ_AP024563.1"/>
</dbReference>
<organism evidence="2 3">
    <name type="scientific">Allochromatium tepidum</name>
    <dbReference type="NCBI Taxonomy" id="553982"/>
    <lineage>
        <taxon>Bacteria</taxon>
        <taxon>Pseudomonadati</taxon>
        <taxon>Pseudomonadota</taxon>
        <taxon>Gammaproteobacteria</taxon>
        <taxon>Chromatiales</taxon>
        <taxon>Chromatiaceae</taxon>
        <taxon>Allochromatium</taxon>
    </lineage>
</organism>
<evidence type="ECO:0000313" key="3">
    <source>
        <dbReference type="Proteomes" id="UP000680679"/>
    </source>
</evidence>
<name>A0ABM7QPS4_9GAMM</name>
<proteinExistence type="predicted"/>
<gene>
    <name evidence="2" type="ORF">Atep_26320</name>
</gene>
<reference evidence="2 3" key="1">
    <citation type="submission" date="2021-04" db="EMBL/GenBank/DDBJ databases">
        <title>Complete genome sequencing of Allochromatium tepidum strain NZ.</title>
        <authorList>
            <person name="Tsukatani Y."/>
            <person name="Mori H."/>
        </authorList>
    </citation>
    <scope>NUCLEOTIDE SEQUENCE [LARGE SCALE GENOMIC DNA]</scope>
    <source>
        <strain evidence="2 3">NZ</strain>
    </source>
</reference>
<dbReference type="PANTHER" id="PTHR36302">
    <property type="entry name" value="BLR7088 PROTEIN"/>
    <property type="match status" value="1"/>
</dbReference>
<keyword evidence="1" id="KW-0732">Signal</keyword>
<dbReference type="Proteomes" id="UP000680679">
    <property type="component" value="Chromosome"/>
</dbReference>
<keyword evidence="3" id="KW-1185">Reference proteome</keyword>
<dbReference type="Gene3D" id="2.60.40.1890">
    <property type="entry name" value="PCu(A)C copper chaperone"/>
    <property type="match status" value="1"/>
</dbReference>
<feature type="chain" id="PRO_5047007354" evidence="1">
    <location>
        <begin position="23"/>
        <end position="151"/>
    </location>
</feature>
<sequence length="151" mass="16006">MRLIRTLFAAALLSSVGLTVNAAGLEVGDPYVRAVPPGQPNSAAFMTLHNTGTEDRALIGAESPAAETVELHTHVEEGGLMQMRRIERIALPAGETTTLAPGGLHIMLIGLKSELAPGQTVELTLIQDDGERLAIQAPVRRLEPMHHAAAH</sequence>
<evidence type="ECO:0000313" key="2">
    <source>
        <dbReference type="EMBL" id="BCU07955.1"/>
    </source>
</evidence>
<dbReference type="SUPFAM" id="SSF110087">
    <property type="entry name" value="DR1885-like metal-binding protein"/>
    <property type="match status" value="1"/>
</dbReference>
<dbReference type="PANTHER" id="PTHR36302:SF1">
    <property type="entry name" value="COPPER CHAPERONE PCU(A)C"/>
    <property type="match status" value="1"/>
</dbReference>
<protein>
    <submittedName>
        <fullName evidence="2">Transporter</fullName>
    </submittedName>
</protein>
<dbReference type="EMBL" id="AP024563">
    <property type="protein sequence ID" value="BCU07955.1"/>
    <property type="molecule type" value="Genomic_DNA"/>
</dbReference>
<feature type="signal peptide" evidence="1">
    <location>
        <begin position="1"/>
        <end position="22"/>
    </location>
</feature>
<dbReference type="InterPro" id="IPR007410">
    <property type="entry name" value="LpqE-like"/>
</dbReference>